<organism evidence="1 2">
    <name type="scientific">Chryseobacterium nematophagum</name>
    <dbReference type="NCBI Taxonomy" id="2305228"/>
    <lineage>
        <taxon>Bacteria</taxon>
        <taxon>Pseudomonadati</taxon>
        <taxon>Bacteroidota</taxon>
        <taxon>Flavobacteriia</taxon>
        <taxon>Flavobacteriales</taxon>
        <taxon>Weeksellaceae</taxon>
        <taxon>Chryseobacterium group</taxon>
        <taxon>Chryseobacterium</taxon>
    </lineage>
</organism>
<comment type="caution">
    <text evidence="1">The sequence shown here is derived from an EMBL/GenBank/DDBJ whole genome shotgun (WGS) entry which is preliminary data.</text>
</comment>
<dbReference type="RefSeq" id="WP_122548328.1">
    <property type="nucleotide sequence ID" value="NZ_QWIV01000015.1"/>
</dbReference>
<accession>A0A3M7L5A5</accession>
<protein>
    <submittedName>
        <fullName evidence="1">Helix-turn-helix domain-containing protein</fullName>
    </submittedName>
</protein>
<reference evidence="1 2" key="1">
    <citation type="submission" date="2018-08" db="EMBL/GenBank/DDBJ databases">
        <title>Chryseobacterium nematophagum: a novel matrix digesting pathogen of nematodes.</title>
        <authorList>
            <person name="Page A."/>
            <person name="Roberts M."/>
            <person name="Felix M.-A."/>
            <person name="Weir W."/>
        </authorList>
    </citation>
    <scope>NUCLEOTIDE SEQUENCE [LARGE SCALE GENOMIC DNA]</scope>
    <source>
        <strain evidence="1 2">JUb275</strain>
    </source>
</reference>
<dbReference type="SUPFAM" id="SSF48295">
    <property type="entry name" value="TrpR-like"/>
    <property type="match status" value="1"/>
</dbReference>
<dbReference type="GO" id="GO:0043565">
    <property type="term" value="F:sequence-specific DNA binding"/>
    <property type="evidence" value="ECO:0007669"/>
    <property type="project" value="InterPro"/>
</dbReference>
<dbReference type="AlphaFoldDB" id="A0A3M7L5A5"/>
<evidence type="ECO:0000313" key="1">
    <source>
        <dbReference type="EMBL" id="RMZ57883.1"/>
    </source>
</evidence>
<name>A0A3M7L5A5_9FLAO</name>
<sequence length="107" mass="12840">MIQSTINYKRIYSDILDLKYPEKKQVCQIILSKEKLLAMDIIELNKRIFGISDEAQSFNRHHKAYNQSSILHVLDYQKKNKLNDSEVAKYFKLSRSTLRLWKRKYTI</sequence>
<gene>
    <name evidence="1" type="ORF">D1632_16340</name>
</gene>
<dbReference type="EMBL" id="QWIV01000015">
    <property type="protein sequence ID" value="RMZ57883.1"/>
    <property type="molecule type" value="Genomic_DNA"/>
</dbReference>
<proteinExistence type="predicted"/>
<dbReference type="Proteomes" id="UP000267524">
    <property type="component" value="Unassembled WGS sequence"/>
</dbReference>
<keyword evidence="2" id="KW-1185">Reference proteome</keyword>
<dbReference type="InterPro" id="IPR010921">
    <property type="entry name" value="Trp_repressor/repl_initiator"/>
</dbReference>
<evidence type="ECO:0000313" key="2">
    <source>
        <dbReference type="Proteomes" id="UP000267524"/>
    </source>
</evidence>